<evidence type="ECO:0000256" key="6">
    <source>
        <dbReference type="ARBA" id="ARBA00022824"/>
    </source>
</evidence>
<dbReference type="RefSeq" id="XP_040716891.1">
    <property type="nucleotide sequence ID" value="XM_040855733.1"/>
</dbReference>
<evidence type="ECO:0000256" key="3">
    <source>
        <dbReference type="ARBA" id="ARBA00015352"/>
    </source>
</evidence>
<proteinExistence type="inferred from homology"/>
<comment type="caution">
    <text evidence="10">The sequence shown here is derived from an EMBL/GenBank/DDBJ whole genome shotgun (WGS) entry which is preliminary data.</text>
</comment>
<dbReference type="GO" id="GO:0015031">
    <property type="term" value="P:protein transport"/>
    <property type="evidence" value="ECO:0007669"/>
    <property type="project" value="UniProtKB-KW"/>
</dbReference>
<evidence type="ECO:0000256" key="9">
    <source>
        <dbReference type="SAM" id="SignalP"/>
    </source>
</evidence>
<keyword evidence="6" id="KW-0256">Endoplasmic reticulum</keyword>
<dbReference type="InterPro" id="IPR011989">
    <property type="entry name" value="ARM-like"/>
</dbReference>
<feature type="signal peptide" evidence="9">
    <location>
        <begin position="1"/>
        <end position="24"/>
    </location>
</feature>
<evidence type="ECO:0000256" key="5">
    <source>
        <dbReference type="ARBA" id="ARBA00022729"/>
    </source>
</evidence>
<dbReference type="Pfam" id="PF16782">
    <property type="entry name" value="SIL1"/>
    <property type="match status" value="1"/>
</dbReference>
<dbReference type="Gene3D" id="1.25.10.10">
    <property type="entry name" value="Leucine-rich Repeat Variant"/>
    <property type="match status" value="1"/>
</dbReference>
<dbReference type="GO" id="GO:0000774">
    <property type="term" value="F:adenyl-nucleotide exchange factor activity"/>
    <property type="evidence" value="ECO:0007669"/>
    <property type="project" value="InterPro"/>
</dbReference>
<evidence type="ECO:0000313" key="11">
    <source>
        <dbReference type="Proteomes" id="UP000193689"/>
    </source>
</evidence>
<evidence type="ECO:0000256" key="1">
    <source>
        <dbReference type="ARBA" id="ARBA00010588"/>
    </source>
</evidence>
<name>A0A1Y2E3A4_9PEZI</name>
<evidence type="ECO:0000256" key="2">
    <source>
        <dbReference type="ARBA" id="ARBA00011799"/>
    </source>
</evidence>
<dbReference type="GeneID" id="63771945"/>
<evidence type="ECO:0000256" key="8">
    <source>
        <dbReference type="ARBA" id="ARBA00023010"/>
    </source>
</evidence>
<keyword evidence="4" id="KW-0813">Transport</keyword>
<feature type="chain" id="PRO_5013096062" description="Nucleotide exchange factor SIL1" evidence="9">
    <location>
        <begin position="25"/>
        <end position="428"/>
    </location>
</feature>
<comment type="similarity">
    <text evidence="1">Belongs to the SIL1 family.</text>
</comment>
<evidence type="ECO:0000313" key="10">
    <source>
        <dbReference type="EMBL" id="ORY65927.1"/>
    </source>
</evidence>
<dbReference type="Proteomes" id="UP000193689">
    <property type="component" value="Unassembled WGS sequence"/>
</dbReference>
<evidence type="ECO:0000256" key="4">
    <source>
        <dbReference type="ARBA" id="ARBA00022448"/>
    </source>
</evidence>
<dbReference type="EMBL" id="MCFJ01000005">
    <property type="protein sequence ID" value="ORY65927.1"/>
    <property type="molecule type" value="Genomic_DNA"/>
</dbReference>
<keyword evidence="7" id="KW-0653">Protein transport</keyword>
<dbReference type="GO" id="GO:0005783">
    <property type="term" value="C:endoplasmic reticulum"/>
    <property type="evidence" value="ECO:0007669"/>
    <property type="project" value="InterPro"/>
</dbReference>
<organism evidence="10 11">
    <name type="scientific">Pseudomassariella vexata</name>
    <dbReference type="NCBI Taxonomy" id="1141098"/>
    <lineage>
        <taxon>Eukaryota</taxon>
        <taxon>Fungi</taxon>
        <taxon>Dikarya</taxon>
        <taxon>Ascomycota</taxon>
        <taxon>Pezizomycotina</taxon>
        <taxon>Sordariomycetes</taxon>
        <taxon>Xylariomycetidae</taxon>
        <taxon>Amphisphaeriales</taxon>
        <taxon>Pseudomassariaceae</taxon>
        <taxon>Pseudomassariella</taxon>
    </lineage>
</organism>
<keyword evidence="11" id="KW-1185">Reference proteome</keyword>
<keyword evidence="8" id="KW-0811">Translocation</keyword>
<accession>A0A1Y2E3A4</accession>
<keyword evidence="5 9" id="KW-0732">Signal</keyword>
<protein>
    <recommendedName>
        <fullName evidence="3">Nucleotide exchange factor SIL1</fullName>
    </recommendedName>
</protein>
<dbReference type="AlphaFoldDB" id="A0A1Y2E3A4"/>
<evidence type="ECO:0000256" key="7">
    <source>
        <dbReference type="ARBA" id="ARBA00022927"/>
    </source>
</evidence>
<dbReference type="STRING" id="1141098.A0A1Y2E3A4"/>
<sequence length="428" mass="46984">MPHQNSRGLLRVFLSVISFTFVFASVAAASSPSIAAASPAAEVELICHTDNQAECYPKVFSPTEEFQIIHHDQDIPPGLHVRMNIWTGEKEARLNIPGDDDPSLEGLPVEQSVMVVEAEGVKNEPLMPSGAPAYEPVGVVKEPPQKDPGFAGSLASLKEFAETAPSTQNHQLDEALMDLEDISHDIYYGQKITEDLEALRALFCLLTQRDVEQIQTRGLTQRRDFLASSVLASAAQNNPPALRNIEAGWDSLMNKQCAFHQQPLKDVFFDSFKTMAKPGTEEYANEASWVRTTLPVVGRLLKSDVFRTQFLANGGTKNFLRVLLNDGAVWDAARSKVAMIVSDTFLDGDVGAELGVWPVGAASDGNICENEATRLDDGCWEYHLEQLAIKNVWGKASGNGWSQDLLARLKQSRPRVAGSEPIPERNEL</sequence>
<dbReference type="FunCoup" id="A0A1Y2E3A4">
    <property type="interactions" value="139"/>
</dbReference>
<gene>
    <name evidence="10" type="ORF">BCR38DRAFT_339901</name>
</gene>
<dbReference type="InterPro" id="IPR031884">
    <property type="entry name" value="Sil1_fungi"/>
</dbReference>
<comment type="subunit">
    <text evidence="2">Interacts with KAR2.</text>
</comment>
<dbReference type="InParanoid" id="A0A1Y2E3A4"/>
<reference evidence="10 11" key="1">
    <citation type="submission" date="2016-07" db="EMBL/GenBank/DDBJ databases">
        <title>Pervasive Adenine N6-methylation of Active Genes in Fungi.</title>
        <authorList>
            <consortium name="DOE Joint Genome Institute"/>
            <person name="Mondo S.J."/>
            <person name="Dannebaum R.O."/>
            <person name="Kuo R.C."/>
            <person name="Labutti K."/>
            <person name="Haridas S."/>
            <person name="Kuo A."/>
            <person name="Salamov A."/>
            <person name="Ahrendt S.R."/>
            <person name="Lipzen A."/>
            <person name="Sullivan W."/>
            <person name="Andreopoulos W.B."/>
            <person name="Clum A."/>
            <person name="Lindquist E."/>
            <person name="Daum C."/>
            <person name="Ramamoorthy G.K."/>
            <person name="Gryganskyi A."/>
            <person name="Culley D."/>
            <person name="Magnuson J.K."/>
            <person name="James T.Y."/>
            <person name="O'Malley M.A."/>
            <person name="Stajich J.E."/>
            <person name="Spatafora J.W."/>
            <person name="Visel A."/>
            <person name="Grigoriev I.V."/>
        </authorList>
    </citation>
    <scope>NUCLEOTIDE SEQUENCE [LARGE SCALE GENOMIC DNA]</scope>
    <source>
        <strain evidence="10 11">CBS 129021</strain>
    </source>
</reference>
<dbReference type="OrthoDB" id="448649at2759"/>